<feature type="binding site" evidence="4">
    <location>
        <begin position="18"/>
        <end position="20"/>
    </location>
    <ligand>
        <name>N(1)-(5-phospho-beta-D-ribosyl)glycinamide</name>
        <dbReference type="ChEBI" id="CHEBI:143788"/>
    </ligand>
</feature>
<feature type="site" description="Raises pKa of active site His" evidence="4">
    <location>
        <position position="149"/>
    </location>
</feature>
<comment type="pathway">
    <text evidence="1 4">Purine metabolism; IMP biosynthesis via de novo pathway; N(2)-formyl-N(1)-(5-phospho-D-ribosyl)glycinamide from N(1)-(5-phospho-D-ribosyl)glycinamide (10-formyl THF route): step 1/1.</text>
</comment>
<evidence type="ECO:0000256" key="1">
    <source>
        <dbReference type="ARBA" id="ARBA00005054"/>
    </source>
</evidence>
<comment type="caution">
    <text evidence="6">The sequence shown here is derived from an EMBL/GenBank/DDBJ whole genome shotgun (WGS) entry which is preliminary data.</text>
</comment>
<keyword evidence="2 4" id="KW-0808">Transferase</keyword>
<keyword evidence="9" id="KW-1185">Reference proteome</keyword>
<comment type="function">
    <text evidence="4">Catalyzes the transfer of a formyl group from 10-formyltetrahydrofolate to 5-phospho-ribosyl-glycinamide (GAR), producing 5-phospho-ribosyl-N-formylglycinamide (FGAR) and tetrahydrofolate.</text>
</comment>
<dbReference type="EC" id="2.1.2.2" evidence="4"/>
<protein>
    <recommendedName>
        <fullName evidence="4">Phosphoribosylglycinamide formyltransferase</fullName>
        <ecNumber evidence="4">2.1.2.2</ecNumber>
    </recommendedName>
    <alternativeName>
        <fullName evidence="4">5'-phosphoribosylglycinamide transformylase</fullName>
    </alternativeName>
    <alternativeName>
        <fullName evidence="4">GAR transformylase</fullName>
        <shortName evidence="4">GART</shortName>
    </alternativeName>
</protein>
<dbReference type="Proteomes" id="UP001430544">
    <property type="component" value="Unassembled WGS sequence"/>
</dbReference>
<evidence type="ECO:0000313" key="6">
    <source>
        <dbReference type="EMBL" id="KHM93494.1"/>
    </source>
</evidence>
<evidence type="ECO:0000313" key="7">
    <source>
        <dbReference type="EMBL" id="MCC8623356.1"/>
    </source>
</evidence>
<evidence type="ECO:0000313" key="8">
    <source>
        <dbReference type="Proteomes" id="UP000030969"/>
    </source>
</evidence>
<evidence type="ECO:0000259" key="5">
    <source>
        <dbReference type="Pfam" id="PF00551"/>
    </source>
</evidence>
<name>A0AAJ0IX50_9XANT</name>
<evidence type="ECO:0000313" key="9">
    <source>
        <dbReference type="Proteomes" id="UP001430544"/>
    </source>
</evidence>
<sequence>MHATDPRLRLAVLASGRGSNLQAIIDEIAGGRLRAEVVGVFSDRPQAPALQKVDAARRWSANPRDFADRKAFDAALGDALAAVQPDWIICAGYMRILGEPLVRRFAGRMLNIHPSLLPKYRGLHTHARALEAGDTEHGASVHLVVPELDAGSVIAQARVPVLPGDSAEQLAARVLAREHPLLLATLALLASGRLRVDRDAVHVDGQCLFTPLRLESADTALA</sequence>
<accession>A0AAJ0IX50</accession>
<dbReference type="NCBIfam" id="TIGR00639">
    <property type="entry name" value="PurN"/>
    <property type="match status" value="1"/>
</dbReference>
<dbReference type="Pfam" id="PF00551">
    <property type="entry name" value="Formyl_trans_N"/>
    <property type="match status" value="1"/>
</dbReference>
<comment type="similarity">
    <text evidence="4">Belongs to the GART family.</text>
</comment>
<evidence type="ECO:0000256" key="3">
    <source>
        <dbReference type="ARBA" id="ARBA00022755"/>
    </source>
</evidence>
<reference evidence="6 8" key="1">
    <citation type="submission" date="2014-11" db="EMBL/GenBank/DDBJ databases">
        <title>Draft Genome Sequences of Xanthomonas vesicatoria Strains from the Balkan Peninsula.</title>
        <authorList>
            <person name="Vancheva T."/>
            <person name="Lefeuvre P."/>
            <person name="Bogatzevska N."/>
            <person name="Moncheva P."/>
            <person name="Koebnik R."/>
        </authorList>
    </citation>
    <scope>NUCLEOTIDE SEQUENCE [LARGE SCALE GENOMIC DNA]</scope>
    <source>
        <strain evidence="6 8">53M</strain>
    </source>
</reference>
<comment type="catalytic activity">
    <reaction evidence="4">
        <text>N(1)-(5-phospho-beta-D-ribosyl)glycinamide + (6R)-10-formyltetrahydrofolate = N(2)-formyl-N(1)-(5-phospho-beta-D-ribosyl)glycinamide + (6S)-5,6,7,8-tetrahydrofolate + H(+)</text>
        <dbReference type="Rhea" id="RHEA:15053"/>
        <dbReference type="ChEBI" id="CHEBI:15378"/>
        <dbReference type="ChEBI" id="CHEBI:57453"/>
        <dbReference type="ChEBI" id="CHEBI:143788"/>
        <dbReference type="ChEBI" id="CHEBI:147286"/>
        <dbReference type="ChEBI" id="CHEBI:195366"/>
        <dbReference type="EC" id="2.1.2.2"/>
    </reaction>
</comment>
<gene>
    <name evidence="4 7" type="primary">purN</name>
    <name evidence="7" type="ORF">LN473_15475</name>
    <name evidence="6" type="ORF">OR61_13945</name>
</gene>
<dbReference type="Gene3D" id="3.40.50.170">
    <property type="entry name" value="Formyl transferase, N-terminal domain"/>
    <property type="match status" value="1"/>
</dbReference>
<dbReference type="SUPFAM" id="SSF53328">
    <property type="entry name" value="Formyltransferase"/>
    <property type="match status" value="1"/>
</dbReference>
<dbReference type="EMBL" id="JSYJ01000082">
    <property type="protein sequence ID" value="KHM93494.1"/>
    <property type="molecule type" value="Genomic_DNA"/>
</dbReference>
<dbReference type="PANTHER" id="PTHR43369:SF2">
    <property type="entry name" value="PHOSPHORIBOSYLGLYCINAMIDE FORMYLTRANSFERASE"/>
    <property type="match status" value="1"/>
</dbReference>
<dbReference type="EMBL" id="JAJIUN010000066">
    <property type="protein sequence ID" value="MCC8623356.1"/>
    <property type="molecule type" value="Genomic_DNA"/>
</dbReference>
<dbReference type="HAMAP" id="MF_01930">
    <property type="entry name" value="PurN"/>
    <property type="match status" value="1"/>
</dbReference>
<dbReference type="InterPro" id="IPR004607">
    <property type="entry name" value="GART"/>
</dbReference>
<dbReference type="GO" id="GO:0005829">
    <property type="term" value="C:cytosol"/>
    <property type="evidence" value="ECO:0007669"/>
    <property type="project" value="TreeGrafter"/>
</dbReference>
<dbReference type="AlphaFoldDB" id="A0AAJ0IX50"/>
<feature type="domain" description="Formyl transferase N-terminal" evidence="5">
    <location>
        <begin position="9"/>
        <end position="185"/>
    </location>
</feature>
<feature type="binding site" evidence="4">
    <location>
        <position position="111"/>
    </location>
    <ligand>
        <name>(6R)-10-formyltetrahydrofolate</name>
        <dbReference type="ChEBI" id="CHEBI:195366"/>
    </ligand>
</feature>
<dbReference type="GO" id="GO:0006189">
    <property type="term" value="P:'de novo' IMP biosynthetic process"/>
    <property type="evidence" value="ECO:0007669"/>
    <property type="project" value="UniProtKB-UniRule"/>
</dbReference>
<dbReference type="Proteomes" id="UP000030969">
    <property type="component" value="Unassembled WGS sequence"/>
</dbReference>
<dbReference type="PANTHER" id="PTHR43369">
    <property type="entry name" value="PHOSPHORIBOSYLGLYCINAMIDE FORMYLTRANSFERASE"/>
    <property type="match status" value="1"/>
</dbReference>
<dbReference type="InterPro" id="IPR036477">
    <property type="entry name" value="Formyl_transf_N_sf"/>
</dbReference>
<keyword evidence="3 4" id="KW-0658">Purine biosynthesis</keyword>
<feature type="binding site" evidence="4">
    <location>
        <begin position="94"/>
        <end position="97"/>
    </location>
    <ligand>
        <name>(6R)-10-formyltetrahydrofolate</name>
        <dbReference type="ChEBI" id="CHEBI:195366"/>
    </ligand>
</feature>
<evidence type="ECO:0000256" key="4">
    <source>
        <dbReference type="HAMAP-Rule" id="MF_01930"/>
    </source>
</evidence>
<feature type="binding site" evidence="4">
    <location>
        <position position="69"/>
    </location>
    <ligand>
        <name>(6R)-10-formyltetrahydrofolate</name>
        <dbReference type="ChEBI" id="CHEBI:195366"/>
    </ligand>
</feature>
<dbReference type="InterPro" id="IPR002376">
    <property type="entry name" value="Formyl_transf_N"/>
</dbReference>
<proteinExistence type="inferred from homology"/>
<feature type="active site" description="Proton donor" evidence="4">
    <location>
        <position position="113"/>
    </location>
</feature>
<dbReference type="CDD" id="cd08645">
    <property type="entry name" value="FMT_core_GART"/>
    <property type="match status" value="1"/>
</dbReference>
<dbReference type="RefSeq" id="WP_039421321.1">
    <property type="nucleotide sequence ID" value="NZ_CP018470.1"/>
</dbReference>
<reference evidence="7" key="2">
    <citation type="submission" date="2021-11" db="EMBL/GenBank/DDBJ databases">
        <title>Genome resources and taxonomic validation of 89 Xanthomonas strains.</title>
        <authorList>
            <person name="Tambong J.T."/>
        </authorList>
    </citation>
    <scope>NUCLEOTIDE SEQUENCE</scope>
    <source>
        <strain evidence="7">Bv 5-4A</strain>
    </source>
</reference>
<organism evidence="6 8">
    <name type="scientific">Xanthomonas vesicatoria</name>
    <dbReference type="NCBI Taxonomy" id="56460"/>
    <lineage>
        <taxon>Bacteria</taxon>
        <taxon>Pseudomonadati</taxon>
        <taxon>Pseudomonadota</taxon>
        <taxon>Gammaproteobacteria</taxon>
        <taxon>Lysobacterales</taxon>
        <taxon>Lysobacteraceae</taxon>
        <taxon>Xanthomonas</taxon>
    </lineage>
</organism>
<evidence type="ECO:0000256" key="2">
    <source>
        <dbReference type="ARBA" id="ARBA00022679"/>
    </source>
</evidence>
<dbReference type="GO" id="GO:0004644">
    <property type="term" value="F:phosphoribosylglycinamide formyltransferase activity"/>
    <property type="evidence" value="ECO:0007669"/>
    <property type="project" value="UniProtKB-UniRule"/>
</dbReference>